<dbReference type="GO" id="GO:0000160">
    <property type="term" value="P:phosphorelay signal transduction system"/>
    <property type="evidence" value="ECO:0007669"/>
    <property type="project" value="InterPro"/>
</dbReference>
<evidence type="ECO:0000256" key="1">
    <source>
        <dbReference type="ARBA" id="ARBA00018672"/>
    </source>
</evidence>
<dbReference type="PANTHER" id="PTHR43719">
    <property type="entry name" value="TWO-COMPONENT HISTIDINE KINASE"/>
    <property type="match status" value="1"/>
</dbReference>
<dbReference type="CDD" id="cd17546">
    <property type="entry name" value="REC_hyHK_CKI1_RcsC-like"/>
    <property type="match status" value="1"/>
</dbReference>
<proteinExistence type="predicted"/>
<keyword evidence="2 5" id="KW-0597">Phosphoprotein</keyword>
<dbReference type="Pfam" id="PF00072">
    <property type="entry name" value="Response_reg"/>
    <property type="match status" value="1"/>
</dbReference>
<gene>
    <name evidence="8" type="ORF">ASU35_02390</name>
</gene>
<dbReference type="SUPFAM" id="SSF47226">
    <property type="entry name" value="Histidine-containing phosphotransfer domain, HPT domain"/>
    <property type="match status" value="1"/>
</dbReference>
<evidence type="ECO:0000256" key="5">
    <source>
        <dbReference type="PROSITE-ProRule" id="PRU00169"/>
    </source>
</evidence>
<sequence>METSLEQQGIVGRILRNFSVAFDFVESTEDFIQNLQLKNYTHGFLPWQEYNKARETLKTVLERSHIKLFLMKSFGEMLEEPQGMQVIQKPIYCVNLMAALNGLNGHLERETNYKESFIAPLASVLVVDDNAVNLKVAEGLLKPYRIQIDTASSGSECIQMLMGSQKYQIVFLDHMMPEVDGIETLHQIRGLDGEYYSNLPVIALTANALKEARKMFLSEGFQDFISKPIDTDILEEKLAEYLPEEMKEPVMVAEISKPEMELSIEGIDISVGLKQCNGSMDKYMEILKVVYEDGQEKLPKLRSYLEQLDYYSYMVESHAIKSVAGSIGAKELSYMAMEQEYAAREEDREKVQSTSGRFLESFEMQLKAIGEVLKPEEVPESVLGILPLEKAEECMIKALRMVEDYEDEEAIKILSRLLGYQLPYYKKDILNGALEMLKRLNYSEAKRLLENRRRITDEEHIISG</sequence>
<feature type="modified residue" description="Phosphohistidine" evidence="4">
    <location>
        <position position="318"/>
    </location>
</feature>
<feature type="modified residue" description="4-aspartylphosphate" evidence="5">
    <location>
        <position position="173"/>
    </location>
</feature>
<feature type="domain" description="Response regulatory" evidence="6">
    <location>
        <begin position="123"/>
        <end position="242"/>
    </location>
</feature>
<organism evidence="8 9">
    <name type="scientific">Acetivibrio ethanolgignens</name>
    <dbReference type="NCBI Taxonomy" id="290052"/>
    <lineage>
        <taxon>Bacteria</taxon>
        <taxon>Bacillati</taxon>
        <taxon>Bacillota</taxon>
        <taxon>Clostridia</taxon>
        <taxon>Eubacteriales</taxon>
        <taxon>Oscillospiraceae</taxon>
        <taxon>Acetivibrio</taxon>
    </lineage>
</organism>
<reference evidence="8 9" key="1">
    <citation type="submission" date="2015-11" db="EMBL/GenBank/DDBJ databases">
        <title>Butyribacter intestini gen. nov., sp. nov., a butyric acid-producing bacterium of the family Lachnospiraceae isolated from the human faeces.</title>
        <authorList>
            <person name="Zou Y."/>
            <person name="Xue W."/>
            <person name="Luo G."/>
            <person name="Lv M."/>
        </authorList>
    </citation>
    <scope>NUCLEOTIDE SEQUENCE [LARGE SCALE GENOMIC DNA]</scope>
    <source>
        <strain evidence="8 9">ACET-33324</strain>
    </source>
</reference>
<dbReference type="PROSITE" id="PS50894">
    <property type="entry name" value="HPT"/>
    <property type="match status" value="1"/>
</dbReference>
<evidence type="ECO:0000259" key="7">
    <source>
        <dbReference type="PROSITE" id="PS50894"/>
    </source>
</evidence>
<dbReference type="InterPro" id="IPR036641">
    <property type="entry name" value="HPT_dom_sf"/>
</dbReference>
<dbReference type="Gene3D" id="3.40.50.2300">
    <property type="match status" value="1"/>
</dbReference>
<evidence type="ECO:0000313" key="9">
    <source>
        <dbReference type="Proteomes" id="UP000054874"/>
    </source>
</evidence>
<name>A0A0V8QDL8_9FIRM</name>
<accession>A0A0V8QDL8</accession>
<dbReference type="EMBL" id="LNAM01000164">
    <property type="protein sequence ID" value="KSV58671.1"/>
    <property type="molecule type" value="Genomic_DNA"/>
</dbReference>
<feature type="domain" description="HPt" evidence="7">
    <location>
        <begin position="279"/>
        <end position="376"/>
    </location>
</feature>
<dbReference type="InterPro" id="IPR011006">
    <property type="entry name" value="CheY-like_superfamily"/>
</dbReference>
<evidence type="ECO:0000259" key="6">
    <source>
        <dbReference type="PROSITE" id="PS50110"/>
    </source>
</evidence>
<comment type="caution">
    <text evidence="8">The sequence shown here is derived from an EMBL/GenBank/DDBJ whole genome shotgun (WGS) entry which is preliminary data.</text>
</comment>
<keyword evidence="9" id="KW-1185">Reference proteome</keyword>
<dbReference type="SMART" id="SM00448">
    <property type="entry name" value="REC"/>
    <property type="match status" value="1"/>
</dbReference>
<dbReference type="InterPro" id="IPR008207">
    <property type="entry name" value="Sig_transdc_His_kin_Hpt_dom"/>
</dbReference>
<comment type="function">
    <text evidence="3">May play the central regulatory role in sporulation. It may be an element of the effector pathway responsible for the activation of sporulation genes in response to nutritional stress. Spo0A may act in concert with spo0H (a sigma factor) to control the expression of some genes that are critical to the sporulation process.</text>
</comment>
<protein>
    <recommendedName>
        <fullName evidence="1">Stage 0 sporulation protein A homolog</fullName>
    </recommendedName>
</protein>
<dbReference type="InterPro" id="IPR050956">
    <property type="entry name" value="2C_system_His_kinase"/>
</dbReference>
<evidence type="ECO:0000313" key="8">
    <source>
        <dbReference type="EMBL" id="KSV58671.1"/>
    </source>
</evidence>
<dbReference type="Gene3D" id="1.20.120.160">
    <property type="entry name" value="HPT domain"/>
    <property type="match status" value="1"/>
</dbReference>
<dbReference type="AlphaFoldDB" id="A0A0V8QDL8"/>
<evidence type="ECO:0000256" key="2">
    <source>
        <dbReference type="ARBA" id="ARBA00022553"/>
    </source>
</evidence>
<dbReference type="InterPro" id="IPR001789">
    <property type="entry name" value="Sig_transdc_resp-reg_receiver"/>
</dbReference>
<dbReference type="STRING" id="290052.ASU35_02390"/>
<dbReference type="PANTHER" id="PTHR43719:SF28">
    <property type="entry name" value="PEROXIDE STRESS-ACTIVATED HISTIDINE KINASE MAK1-RELATED"/>
    <property type="match status" value="1"/>
</dbReference>
<dbReference type="SUPFAM" id="SSF52172">
    <property type="entry name" value="CheY-like"/>
    <property type="match status" value="1"/>
</dbReference>
<dbReference type="RefSeq" id="WP_058353106.1">
    <property type="nucleotide sequence ID" value="NZ_CABMMD010000164.1"/>
</dbReference>
<dbReference type="PROSITE" id="PS50110">
    <property type="entry name" value="RESPONSE_REGULATORY"/>
    <property type="match status" value="1"/>
</dbReference>
<evidence type="ECO:0000256" key="4">
    <source>
        <dbReference type="PROSITE-ProRule" id="PRU00110"/>
    </source>
</evidence>
<dbReference type="Proteomes" id="UP000054874">
    <property type="component" value="Unassembled WGS sequence"/>
</dbReference>
<evidence type="ECO:0000256" key="3">
    <source>
        <dbReference type="ARBA" id="ARBA00024867"/>
    </source>
</evidence>
<dbReference type="OrthoDB" id="1834068at2"/>